<organism evidence="1 2">
    <name type="scientific">Ixodes persulcatus</name>
    <name type="common">Taiga tick</name>
    <dbReference type="NCBI Taxonomy" id="34615"/>
    <lineage>
        <taxon>Eukaryota</taxon>
        <taxon>Metazoa</taxon>
        <taxon>Ecdysozoa</taxon>
        <taxon>Arthropoda</taxon>
        <taxon>Chelicerata</taxon>
        <taxon>Arachnida</taxon>
        <taxon>Acari</taxon>
        <taxon>Parasitiformes</taxon>
        <taxon>Ixodida</taxon>
        <taxon>Ixodoidea</taxon>
        <taxon>Ixodidae</taxon>
        <taxon>Ixodinae</taxon>
        <taxon>Ixodes</taxon>
    </lineage>
</organism>
<gene>
    <name evidence="1" type="ORF">HPB47_006092</name>
</gene>
<name>A0AC60PC43_IXOPE</name>
<keyword evidence="2" id="KW-1185">Reference proteome</keyword>
<sequence>MAFVTVNRQGNSIAPGLLRTSEVEVGEEAAIALAMTASTKMEYIRHWQLYLIFAPAHSGLPGNECAQDAARGFTDRADIDPNTTFAHSITQVEQWQTVLLSSDPADQNWAIQLAEHAARAQGLFADA</sequence>
<accession>A0AC60PC43</accession>
<comment type="caution">
    <text evidence="1">The sequence shown here is derived from an EMBL/GenBank/DDBJ whole genome shotgun (WGS) entry which is preliminary data.</text>
</comment>
<dbReference type="EMBL" id="JABSTQ010010913">
    <property type="protein sequence ID" value="KAG0416839.1"/>
    <property type="molecule type" value="Genomic_DNA"/>
</dbReference>
<evidence type="ECO:0000313" key="1">
    <source>
        <dbReference type="EMBL" id="KAG0416839.1"/>
    </source>
</evidence>
<dbReference type="Proteomes" id="UP000805193">
    <property type="component" value="Unassembled WGS sequence"/>
</dbReference>
<protein>
    <submittedName>
        <fullName evidence="1">Uncharacterized protein</fullName>
    </submittedName>
</protein>
<proteinExistence type="predicted"/>
<evidence type="ECO:0000313" key="2">
    <source>
        <dbReference type="Proteomes" id="UP000805193"/>
    </source>
</evidence>
<reference evidence="1 2" key="1">
    <citation type="journal article" date="2020" name="Cell">
        <title>Large-Scale Comparative Analyses of Tick Genomes Elucidate Their Genetic Diversity and Vector Capacities.</title>
        <authorList>
            <consortium name="Tick Genome and Microbiome Consortium (TIGMIC)"/>
            <person name="Jia N."/>
            <person name="Wang J."/>
            <person name="Shi W."/>
            <person name="Du L."/>
            <person name="Sun Y."/>
            <person name="Zhan W."/>
            <person name="Jiang J.F."/>
            <person name="Wang Q."/>
            <person name="Zhang B."/>
            <person name="Ji P."/>
            <person name="Bell-Sakyi L."/>
            <person name="Cui X.M."/>
            <person name="Yuan T.T."/>
            <person name="Jiang B.G."/>
            <person name="Yang W.F."/>
            <person name="Lam T.T."/>
            <person name="Chang Q.C."/>
            <person name="Ding S.J."/>
            <person name="Wang X.J."/>
            <person name="Zhu J.G."/>
            <person name="Ruan X.D."/>
            <person name="Zhao L."/>
            <person name="Wei J.T."/>
            <person name="Ye R.Z."/>
            <person name="Que T.C."/>
            <person name="Du C.H."/>
            <person name="Zhou Y.H."/>
            <person name="Cheng J.X."/>
            <person name="Dai P.F."/>
            <person name="Guo W.B."/>
            <person name="Han X.H."/>
            <person name="Huang E.J."/>
            <person name="Li L.F."/>
            <person name="Wei W."/>
            <person name="Gao Y.C."/>
            <person name="Liu J.Z."/>
            <person name="Shao H.Z."/>
            <person name="Wang X."/>
            <person name="Wang C.C."/>
            <person name="Yang T.C."/>
            <person name="Huo Q.B."/>
            <person name="Li W."/>
            <person name="Chen H.Y."/>
            <person name="Chen S.E."/>
            <person name="Zhou L.G."/>
            <person name="Ni X.B."/>
            <person name="Tian J.H."/>
            <person name="Sheng Y."/>
            <person name="Liu T."/>
            <person name="Pan Y.S."/>
            <person name="Xia L.Y."/>
            <person name="Li J."/>
            <person name="Zhao F."/>
            <person name="Cao W.C."/>
        </authorList>
    </citation>
    <scope>NUCLEOTIDE SEQUENCE [LARGE SCALE GENOMIC DNA]</scope>
    <source>
        <strain evidence="1">Iper-2018</strain>
    </source>
</reference>